<evidence type="ECO:0000313" key="5">
    <source>
        <dbReference type="EMBL" id="RUS58360.1"/>
    </source>
</evidence>
<protein>
    <submittedName>
        <fullName evidence="5">Acetoin utilization protein AcuB</fullName>
    </submittedName>
</protein>
<keyword evidence="6" id="KW-1185">Reference proteome</keyword>
<evidence type="ECO:0000256" key="1">
    <source>
        <dbReference type="ARBA" id="ARBA00023122"/>
    </source>
</evidence>
<dbReference type="Proteomes" id="UP000288623">
    <property type="component" value="Unassembled WGS sequence"/>
</dbReference>
<name>A0A433RYK9_9BACL</name>
<evidence type="ECO:0000256" key="2">
    <source>
        <dbReference type="PROSITE-ProRule" id="PRU00703"/>
    </source>
</evidence>
<keyword evidence="1 2" id="KW-0129">CBS domain</keyword>
<comment type="caution">
    <text evidence="5">The sequence shown here is derived from an EMBL/GenBank/DDBJ whole genome shotgun (WGS) entry which is preliminary data.</text>
</comment>
<sequence length="213" mass="24190">MLVENLMIQKVYTLKPTQTLFDAEELMRNRRIRHIPIVDNLNHLVGLITEQDLKRAMPSSLLTTERNSLNNRLIEEFMVTEVLVGHPLDFVEETALLFFEERIGCLPIVSHGELVGILTDTDILYNYIELTGAHKPSSQIELRTADQIGVLSQITTICANHRASIISLLVYPDANDSSKKIISIRVKSISPQAIIEDMRKEGFELLWPNLPTM</sequence>
<dbReference type="Pfam" id="PF00571">
    <property type="entry name" value="CBS"/>
    <property type="match status" value="2"/>
</dbReference>
<dbReference type="PROSITE" id="PS51671">
    <property type="entry name" value="ACT"/>
    <property type="match status" value="1"/>
</dbReference>
<evidence type="ECO:0000313" key="6">
    <source>
        <dbReference type="Proteomes" id="UP000288623"/>
    </source>
</evidence>
<feature type="domain" description="ACT" evidence="4">
    <location>
        <begin position="139"/>
        <end position="213"/>
    </location>
</feature>
<gene>
    <name evidence="5" type="ORF">QI30_00795</name>
</gene>
<dbReference type="InterPro" id="IPR046342">
    <property type="entry name" value="CBS_dom_sf"/>
</dbReference>
<proteinExistence type="predicted"/>
<dbReference type="InterPro" id="IPR045865">
    <property type="entry name" value="ACT-like_dom_sf"/>
</dbReference>
<dbReference type="PROSITE" id="PS51371">
    <property type="entry name" value="CBS"/>
    <property type="match status" value="2"/>
</dbReference>
<dbReference type="SUPFAM" id="SSF55021">
    <property type="entry name" value="ACT-like"/>
    <property type="match status" value="1"/>
</dbReference>
<dbReference type="AlphaFoldDB" id="A0A433RYK9"/>
<feature type="domain" description="CBS" evidence="3">
    <location>
        <begin position="7"/>
        <end position="64"/>
    </location>
</feature>
<dbReference type="InterPro" id="IPR002912">
    <property type="entry name" value="ACT_dom"/>
</dbReference>
<dbReference type="InterPro" id="IPR000644">
    <property type="entry name" value="CBS_dom"/>
</dbReference>
<dbReference type="Pfam" id="PF01842">
    <property type="entry name" value="ACT"/>
    <property type="match status" value="1"/>
</dbReference>
<reference evidence="5 6" key="1">
    <citation type="submission" date="2014-11" db="EMBL/GenBank/DDBJ databases">
        <title>Genome sequence and analysis of novel Kurthia sp.</title>
        <authorList>
            <person name="Lawson J.N."/>
            <person name="Gonzalez J.E."/>
            <person name="Rinauldi L."/>
            <person name="Xuan Z."/>
            <person name="Firman A."/>
            <person name="Shaddox L."/>
            <person name="Trudeau A."/>
            <person name="Shah S."/>
            <person name="Reiman D."/>
        </authorList>
    </citation>
    <scope>NUCLEOTIDE SEQUENCE [LARGE SCALE GENOMIC DNA]</scope>
    <source>
        <strain evidence="5 6">3B1D</strain>
    </source>
</reference>
<evidence type="ECO:0000259" key="4">
    <source>
        <dbReference type="PROSITE" id="PS51671"/>
    </source>
</evidence>
<evidence type="ECO:0000259" key="3">
    <source>
        <dbReference type="PROSITE" id="PS51371"/>
    </source>
</evidence>
<dbReference type="SUPFAM" id="SSF54631">
    <property type="entry name" value="CBS-domain pair"/>
    <property type="match status" value="1"/>
</dbReference>
<dbReference type="PANTHER" id="PTHR43080:SF2">
    <property type="entry name" value="CBS DOMAIN-CONTAINING PROTEIN"/>
    <property type="match status" value="1"/>
</dbReference>
<dbReference type="CDD" id="cd04584">
    <property type="entry name" value="CBS_pair_AcuB_like"/>
    <property type="match status" value="1"/>
</dbReference>
<dbReference type="SMART" id="SM00116">
    <property type="entry name" value="CBS"/>
    <property type="match status" value="2"/>
</dbReference>
<dbReference type="InterPro" id="IPR051257">
    <property type="entry name" value="Diverse_CBS-Domain"/>
</dbReference>
<dbReference type="EMBL" id="JTFC01000004">
    <property type="protein sequence ID" value="RUS58360.1"/>
    <property type="molecule type" value="Genomic_DNA"/>
</dbReference>
<dbReference type="PANTHER" id="PTHR43080">
    <property type="entry name" value="CBS DOMAIN-CONTAINING PROTEIN CBSX3, MITOCHONDRIAL"/>
    <property type="match status" value="1"/>
</dbReference>
<accession>A0A433RYK9</accession>
<feature type="domain" description="CBS" evidence="3">
    <location>
        <begin position="78"/>
        <end position="137"/>
    </location>
</feature>
<dbReference type="RefSeq" id="WP_126989050.1">
    <property type="nucleotide sequence ID" value="NZ_JTFC01000004.1"/>
</dbReference>
<dbReference type="OrthoDB" id="9781631at2"/>
<dbReference type="Gene3D" id="3.10.580.10">
    <property type="entry name" value="CBS-domain"/>
    <property type="match status" value="1"/>
</dbReference>
<organism evidence="5 6">
    <name type="scientific">Candidatus Kurthia intestinigallinarum</name>
    <dbReference type="NCBI Taxonomy" id="1562256"/>
    <lineage>
        <taxon>Bacteria</taxon>
        <taxon>Bacillati</taxon>
        <taxon>Bacillota</taxon>
        <taxon>Bacilli</taxon>
        <taxon>Bacillales</taxon>
        <taxon>Caryophanaceae</taxon>
        <taxon>Kurthia</taxon>
    </lineage>
</organism>